<dbReference type="Gene3D" id="3.40.1110.10">
    <property type="entry name" value="Calcium-transporting ATPase, cytoplasmic domain N"/>
    <property type="match status" value="1"/>
</dbReference>
<dbReference type="PANTHER" id="PTHR46594">
    <property type="entry name" value="P-TYPE CATION-TRANSPORTING ATPASE"/>
    <property type="match status" value="1"/>
</dbReference>
<proteinExistence type="predicted"/>
<evidence type="ECO:0000256" key="4">
    <source>
        <dbReference type="ARBA" id="ARBA00022989"/>
    </source>
</evidence>
<keyword evidence="5" id="KW-0472">Membrane</keyword>
<keyword evidence="2" id="KW-0812">Transmembrane</keyword>
<dbReference type="Gene3D" id="3.40.50.1000">
    <property type="entry name" value="HAD superfamily/HAD-like"/>
    <property type="match status" value="1"/>
</dbReference>
<protein>
    <submittedName>
        <fullName evidence="7">HAD-IC family P-type ATPase</fullName>
    </submittedName>
</protein>
<organism evidence="7 8">
    <name type="scientific">Streptomyces decoyicus</name>
    <dbReference type="NCBI Taxonomy" id="249567"/>
    <lineage>
        <taxon>Bacteria</taxon>
        <taxon>Bacillati</taxon>
        <taxon>Actinomycetota</taxon>
        <taxon>Actinomycetes</taxon>
        <taxon>Kitasatosporales</taxon>
        <taxon>Streptomycetaceae</taxon>
        <taxon>Streptomyces</taxon>
    </lineage>
</organism>
<dbReference type="PRINTS" id="PR00119">
    <property type="entry name" value="CATATPASE"/>
</dbReference>
<accession>A0ABZ1FWP9</accession>
<evidence type="ECO:0000313" key="8">
    <source>
        <dbReference type="Proteomes" id="UP001344251"/>
    </source>
</evidence>
<feature type="compositionally biased region" description="Low complexity" evidence="6">
    <location>
        <begin position="147"/>
        <end position="164"/>
    </location>
</feature>
<feature type="region of interest" description="Disordered" evidence="6">
    <location>
        <begin position="145"/>
        <end position="202"/>
    </location>
</feature>
<reference evidence="7 8" key="1">
    <citation type="submission" date="2022-10" db="EMBL/GenBank/DDBJ databases">
        <title>The complete genomes of actinobacterial strains from the NBC collection.</title>
        <authorList>
            <person name="Joergensen T.S."/>
            <person name="Alvarez Arevalo M."/>
            <person name="Sterndorff E.B."/>
            <person name="Faurdal D."/>
            <person name="Vuksanovic O."/>
            <person name="Mourched A.-S."/>
            <person name="Charusanti P."/>
            <person name="Shaw S."/>
            <person name="Blin K."/>
            <person name="Weber T."/>
        </authorList>
    </citation>
    <scope>NUCLEOTIDE SEQUENCE [LARGE SCALE GENOMIC DNA]</scope>
    <source>
        <strain evidence="7 8">NBC 01774</strain>
    </source>
</reference>
<keyword evidence="8" id="KW-1185">Reference proteome</keyword>
<evidence type="ECO:0000256" key="2">
    <source>
        <dbReference type="ARBA" id="ARBA00022692"/>
    </source>
</evidence>
<evidence type="ECO:0000256" key="6">
    <source>
        <dbReference type="SAM" id="MobiDB-lite"/>
    </source>
</evidence>
<sequence length="202" mass="20944">MTQEAQGWTEQLRTSGESVICVAHDDELIGLLGVSDAVRAGAVIQQLTALGVTRLVLLTGDAPETAQAVADALGIAEVHAYALPEGKLQSIRDLQTEGHRVAMVGGGTNDASALALADVGIASRRSHTWGSCISGITTAKRSSSVWRGRSAGGPRSAGAASVSGCSTRSAGHPGAMRSTRCVPRRQSSRPGRRGVRDRRHAD</sequence>
<keyword evidence="3" id="KW-0479">Metal-binding</keyword>
<keyword evidence="4" id="KW-1133">Transmembrane helix</keyword>
<comment type="subcellular location">
    <subcellularLocation>
        <location evidence="1">Membrane</location>
    </subcellularLocation>
</comment>
<feature type="compositionally biased region" description="Basic residues" evidence="6">
    <location>
        <begin position="182"/>
        <end position="202"/>
    </location>
</feature>
<dbReference type="InterPro" id="IPR001757">
    <property type="entry name" value="P_typ_ATPase"/>
</dbReference>
<dbReference type="InterPro" id="IPR023214">
    <property type="entry name" value="HAD_sf"/>
</dbReference>
<dbReference type="Pfam" id="PF00702">
    <property type="entry name" value="Hydrolase"/>
    <property type="match status" value="1"/>
</dbReference>
<dbReference type="PANTHER" id="PTHR46594:SF4">
    <property type="entry name" value="P-TYPE CATION-TRANSPORTING ATPASE"/>
    <property type="match status" value="1"/>
</dbReference>
<dbReference type="SUPFAM" id="SSF56784">
    <property type="entry name" value="HAD-like"/>
    <property type="match status" value="1"/>
</dbReference>
<dbReference type="EMBL" id="CP109106">
    <property type="protein sequence ID" value="WSB74299.1"/>
    <property type="molecule type" value="Genomic_DNA"/>
</dbReference>
<dbReference type="NCBIfam" id="TIGR01494">
    <property type="entry name" value="ATPase_P-type"/>
    <property type="match status" value="1"/>
</dbReference>
<dbReference type="InterPro" id="IPR036412">
    <property type="entry name" value="HAD-like_sf"/>
</dbReference>
<evidence type="ECO:0000313" key="7">
    <source>
        <dbReference type="EMBL" id="WSB74299.1"/>
    </source>
</evidence>
<dbReference type="InterPro" id="IPR023299">
    <property type="entry name" value="ATPase_P-typ_cyto_dom_N"/>
</dbReference>
<evidence type="ECO:0000256" key="3">
    <source>
        <dbReference type="ARBA" id="ARBA00022723"/>
    </source>
</evidence>
<evidence type="ECO:0000256" key="5">
    <source>
        <dbReference type="ARBA" id="ARBA00023136"/>
    </source>
</evidence>
<dbReference type="Proteomes" id="UP001344251">
    <property type="component" value="Chromosome"/>
</dbReference>
<gene>
    <name evidence="7" type="ORF">OG863_40050</name>
</gene>
<dbReference type="RefSeq" id="WP_326623824.1">
    <property type="nucleotide sequence ID" value="NZ_CP109106.1"/>
</dbReference>
<evidence type="ECO:0000256" key="1">
    <source>
        <dbReference type="ARBA" id="ARBA00004370"/>
    </source>
</evidence>
<name>A0ABZ1FWP9_9ACTN</name>